<sequence length="28" mass="3235">MRLTAPCIRIFKSVSQSTRCDQLIIEPQ</sequence>
<organism evidence="1">
    <name type="scientific">Anguilla anguilla</name>
    <name type="common">European freshwater eel</name>
    <name type="synonym">Muraena anguilla</name>
    <dbReference type="NCBI Taxonomy" id="7936"/>
    <lineage>
        <taxon>Eukaryota</taxon>
        <taxon>Metazoa</taxon>
        <taxon>Chordata</taxon>
        <taxon>Craniata</taxon>
        <taxon>Vertebrata</taxon>
        <taxon>Euteleostomi</taxon>
        <taxon>Actinopterygii</taxon>
        <taxon>Neopterygii</taxon>
        <taxon>Teleostei</taxon>
        <taxon>Anguilliformes</taxon>
        <taxon>Anguillidae</taxon>
        <taxon>Anguilla</taxon>
    </lineage>
</organism>
<reference evidence="1" key="1">
    <citation type="submission" date="2014-11" db="EMBL/GenBank/DDBJ databases">
        <authorList>
            <person name="Amaro Gonzalez C."/>
        </authorList>
    </citation>
    <scope>NUCLEOTIDE SEQUENCE</scope>
</reference>
<reference evidence="1" key="2">
    <citation type="journal article" date="2015" name="Fish Shellfish Immunol.">
        <title>Early steps in the European eel (Anguilla anguilla)-Vibrio vulnificus interaction in the gills: Role of the RtxA13 toxin.</title>
        <authorList>
            <person name="Callol A."/>
            <person name="Pajuelo D."/>
            <person name="Ebbesson L."/>
            <person name="Teles M."/>
            <person name="MacKenzie S."/>
            <person name="Amaro C."/>
        </authorList>
    </citation>
    <scope>NUCLEOTIDE SEQUENCE</scope>
</reference>
<name>A0A0E9SFT6_ANGAN</name>
<dbReference type="AlphaFoldDB" id="A0A0E9SFT6"/>
<accession>A0A0E9SFT6</accession>
<evidence type="ECO:0000313" key="1">
    <source>
        <dbReference type="EMBL" id="JAH39550.1"/>
    </source>
</evidence>
<dbReference type="EMBL" id="GBXM01069027">
    <property type="protein sequence ID" value="JAH39550.1"/>
    <property type="molecule type" value="Transcribed_RNA"/>
</dbReference>
<protein>
    <submittedName>
        <fullName evidence="1">Uncharacterized protein</fullName>
    </submittedName>
</protein>
<proteinExistence type="predicted"/>